<proteinExistence type="predicted"/>
<dbReference type="Proteomes" id="UP001476798">
    <property type="component" value="Unassembled WGS sequence"/>
</dbReference>
<protein>
    <submittedName>
        <fullName evidence="1">Uncharacterized protein</fullName>
    </submittedName>
</protein>
<gene>
    <name evidence="1" type="ORF">GOODEAATRI_019802</name>
</gene>
<accession>A0ABV0PQG1</accession>
<organism evidence="1 2">
    <name type="scientific">Goodea atripinnis</name>
    <dbReference type="NCBI Taxonomy" id="208336"/>
    <lineage>
        <taxon>Eukaryota</taxon>
        <taxon>Metazoa</taxon>
        <taxon>Chordata</taxon>
        <taxon>Craniata</taxon>
        <taxon>Vertebrata</taxon>
        <taxon>Euteleostomi</taxon>
        <taxon>Actinopterygii</taxon>
        <taxon>Neopterygii</taxon>
        <taxon>Teleostei</taxon>
        <taxon>Neoteleostei</taxon>
        <taxon>Acanthomorphata</taxon>
        <taxon>Ovalentaria</taxon>
        <taxon>Atherinomorphae</taxon>
        <taxon>Cyprinodontiformes</taxon>
        <taxon>Goodeidae</taxon>
        <taxon>Goodea</taxon>
    </lineage>
</organism>
<comment type="caution">
    <text evidence="1">The sequence shown here is derived from an EMBL/GenBank/DDBJ whole genome shotgun (WGS) entry which is preliminary data.</text>
</comment>
<dbReference type="EMBL" id="JAHRIO010081754">
    <property type="protein sequence ID" value="MEQ2185592.1"/>
    <property type="molecule type" value="Genomic_DNA"/>
</dbReference>
<reference evidence="1 2" key="1">
    <citation type="submission" date="2021-06" db="EMBL/GenBank/DDBJ databases">
        <authorList>
            <person name="Palmer J.M."/>
        </authorList>
    </citation>
    <scope>NUCLEOTIDE SEQUENCE [LARGE SCALE GENOMIC DNA]</scope>
    <source>
        <strain evidence="1 2">GA_2019</strain>
        <tissue evidence="1">Muscle</tissue>
    </source>
</reference>
<sequence length="120" mass="13670">LQRLTIDWAPQAETSQFRAPVSRNRLGLLSYKIPQLFSLISQKKEYFFHFQAYAYGKLLPLLQARQFSAATGLSRMLIILGAIEPTLKGENLSEEVIQRQVRIALTAALHHELKAENLFS</sequence>
<name>A0ABV0PQG1_9TELE</name>
<keyword evidence="2" id="KW-1185">Reference proteome</keyword>
<evidence type="ECO:0000313" key="1">
    <source>
        <dbReference type="EMBL" id="MEQ2185592.1"/>
    </source>
</evidence>
<feature type="non-terminal residue" evidence="1">
    <location>
        <position position="1"/>
    </location>
</feature>
<evidence type="ECO:0000313" key="2">
    <source>
        <dbReference type="Proteomes" id="UP001476798"/>
    </source>
</evidence>